<evidence type="ECO:0000313" key="2">
    <source>
        <dbReference type="Proteomes" id="UP000694044"/>
    </source>
</evidence>
<dbReference type="OrthoDB" id="124655at2759"/>
<dbReference type="EMBL" id="JAGDFM010000450">
    <property type="protein sequence ID" value="KAG7378123.1"/>
    <property type="molecule type" value="Genomic_DNA"/>
</dbReference>
<sequence>MTQSDSSPSARTCARVSRRRSLSEGCNLHLLAAITEGEPVATEQPESDENEHQLKQCVHQVQPVLAQRSKSESVICTAQGVRFEDKYHTYQTRLDNLVAIAANPCSSSCNALLAKKALRYRYKTMERRRACS</sequence>
<protein>
    <submittedName>
        <fullName evidence="1">Uncharacterized protein</fullName>
    </submittedName>
</protein>
<proteinExistence type="predicted"/>
<comment type="caution">
    <text evidence="1">The sequence shown here is derived from an EMBL/GenBank/DDBJ whole genome shotgun (WGS) entry which is preliminary data.</text>
</comment>
<dbReference type="AlphaFoldDB" id="A0A8T1VD15"/>
<organism evidence="1 2">
    <name type="scientific">Phytophthora pseudosyringae</name>
    <dbReference type="NCBI Taxonomy" id="221518"/>
    <lineage>
        <taxon>Eukaryota</taxon>
        <taxon>Sar</taxon>
        <taxon>Stramenopiles</taxon>
        <taxon>Oomycota</taxon>
        <taxon>Peronosporomycetes</taxon>
        <taxon>Peronosporales</taxon>
        <taxon>Peronosporaceae</taxon>
        <taxon>Phytophthora</taxon>
    </lineage>
</organism>
<accession>A0A8T1VD15</accession>
<reference evidence="1" key="1">
    <citation type="submission" date="2021-02" db="EMBL/GenBank/DDBJ databases">
        <authorList>
            <person name="Palmer J.M."/>
        </authorList>
    </citation>
    <scope>NUCLEOTIDE SEQUENCE</scope>
    <source>
        <strain evidence="1">SCRP734</strain>
    </source>
</reference>
<dbReference type="Proteomes" id="UP000694044">
    <property type="component" value="Unassembled WGS sequence"/>
</dbReference>
<evidence type="ECO:0000313" key="1">
    <source>
        <dbReference type="EMBL" id="KAG7378123.1"/>
    </source>
</evidence>
<keyword evidence="2" id="KW-1185">Reference proteome</keyword>
<name>A0A8T1VD15_9STRA</name>
<gene>
    <name evidence="1" type="ORF">PHYPSEUDO_010528</name>
</gene>